<dbReference type="RefSeq" id="WP_202006823.1">
    <property type="nucleotide sequence ID" value="NZ_JAERRB010000001.1"/>
</dbReference>
<evidence type="ECO:0000313" key="1">
    <source>
        <dbReference type="EMBL" id="MBL0739858.1"/>
    </source>
</evidence>
<dbReference type="Proteomes" id="UP000613030">
    <property type="component" value="Unassembled WGS sequence"/>
</dbReference>
<protein>
    <submittedName>
        <fullName evidence="1">Outer membrane beta-barrel protein</fullName>
    </submittedName>
</protein>
<gene>
    <name evidence="1" type="ORF">JI741_01450</name>
</gene>
<keyword evidence="2" id="KW-1185">Reference proteome</keyword>
<organism evidence="1 2">
    <name type="scientific">Chryseolinea lacunae</name>
    <dbReference type="NCBI Taxonomy" id="2801331"/>
    <lineage>
        <taxon>Bacteria</taxon>
        <taxon>Pseudomonadati</taxon>
        <taxon>Bacteroidota</taxon>
        <taxon>Cytophagia</taxon>
        <taxon>Cytophagales</taxon>
        <taxon>Fulvivirgaceae</taxon>
        <taxon>Chryseolinea</taxon>
    </lineage>
</organism>
<dbReference type="EMBL" id="JAERRB010000001">
    <property type="protein sequence ID" value="MBL0739858.1"/>
    <property type="molecule type" value="Genomic_DNA"/>
</dbReference>
<accession>A0ABS1KKU7</accession>
<comment type="caution">
    <text evidence="1">The sequence shown here is derived from an EMBL/GenBank/DDBJ whole genome shotgun (WGS) entry which is preliminary data.</text>
</comment>
<proteinExistence type="predicted"/>
<evidence type="ECO:0000313" key="2">
    <source>
        <dbReference type="Proteomes" id="UP000613030"/>
    </source>
</evidence>
<name>A0ABS1KKU7_9BACT</name>
<sequence length="387" mass="44180">MKVAKVVIFFLLFGVIGLKAQTNFVKGYYITVAHDTVRGYLEHRSNDRSFDVCVFKPTLDSKMQSFAPDAIVGFVFEDKDFYVRQVYKNKKGEEFAGFFRVIYKSDLSLLQYQSRLFAETEEGKIHEITRADVREDYTIKKDYTGLGMLKALMKGCDHVTDDLMKKNVVSVSVYKEAFRKYYACTGSTYTESQPVKVKGSFEFGVLGGPAFTSITLNNLPEGASVDRNVAYSVGAYLSVFHPRAFEHWRVLLELSYLKYKNYTYYQKGDTNNDLYISYSALRTPLLMRYSMGAFFLDAGFQGQYILAQDFRWRLENVLADRVNTEEGHLEPVEKIGLGFLAGLGAKFTVADHALRTYVRYSNVSTPSVHDNTNFKSIELTLSVQINR</sequence>
<reference evidence="1 2" key="1">
    <citation type="submission" date="2021-01" db="EMBL/GenBank/DDBJ databases">
        <title>Chryseolinea sp. Jin1 Genome sequencing and assembly.</title>
        <authorList>
            <person name="Kim I."/>
        </authorList>
    </citation>
    <scope>NUCLEOTIDE SEQUENCE [LARGE SCALE GENOMIC DNA]</scope>
    <source>
        <strain evidence="1 2">Jin1</strain>
    </source>
</reference>